<dbReference type="FunFam" id="1.25.10.10:FF:000026">
    <property type="entry name" value="26S proteasome non-ATPase regulatory subunit 2"/>
    <property type="match status" value="1"/>
</dbReference>
<evidence type="ECO:0000256" key="1">
    <source>
        <dbReference type="ARBA" id="ARBA00005460"/>
    </source>
</evidence>
<dbReference type="Pfam" id="PF01851">
    <property type="entry name" value="PC_rep"/>
    <property type="match status" value="2"/>
</dbReference>
<evidence type="ECO:0000256" key="5">
    <source>
        <dbReference type="PIRNR" id="PIRNR015965"/>
    </source>
</evidence>
<evidence type="ECO:0000256" key="6">
    <source>
        <dbReference type="SAM" id="MobiDB-lite"/>
    </source>
</evidence>
<name>A0A9P5T9L6_9AGAM</name>
<dbReference type="GO" id="GO:0043161">
    <property type="term" value="P:proteasome-mediated ubiquitin-dependent protein catabolic process"/>
    <property type="evidence" value="ECO:0007669"/>
    <property type="project" value="TreeGrafter"/>
</dbReference>
<evidence type="ECO:0000313" key="9">
    <source>
        <dbReference type="EMBL" id="KAF8480256.1"/>
    </source>
</evidence>
<dbReference type="InterPro" id="IPR002015">
    <property type="entry name" value="Proteasome/cyclosome_rpt"/>
</dbReference>
<dbReference type="SUPFAM" id="SSF48371">
    <property type="entry name" value="ARM repeat"/>
    <property type="match status" value="1"/>
</dbReference>
<dbReference type="GO" id="GO:0042176">
    <property type="term" value="P:regulation of protein catabolic process"/>
    <property type="evidence" value="ECO:0007669"/>
    <property type="project" value="InterPro"/>
</dbReference>
<protein>
    <recommendedName>
        <fullName evidence="5">26S proteasome regulatory subunit RPN1</fullName>
    </recommendedName>
</protein>
<organism evidence="9 10">
    <name type="scientific">Russula ochroleuca</name>
    <dbReference type="NCBI Taxonomy" id="152965"/>
    <lineage>
        <taxon>Eukaryota</taxon>
        <taxon>Fungi</taxon>
        <taxon>Dikarya</taxon>
        <taxon>Basidiomycota</taxon>
        <taxon>Agaricomycotina</taxon>
        <taxon>Agaricomycetes</taxon>
        <taxon>Russulales</taxon>
        <taxon>Russulaceae</taxon>
        <taxon>Russula</taxon>
    </lineage>
</organism>
<dbReference type="Pfam" id="PF17781">
    <property type="entry name" value="RPN1_RPN2_N"/>
    <property type="match status" value="1"/>
</dbReference>
<sequence length="960" mass="105646">MPESTKAAIAVPSNDPKKKENDEKNGAASKKKPDEKEGEELSEEDLQLRGELEMLVERLKEPDTTLYRPALETLRTLIRTSTSSMTSVPKPLKFLRPHYPELQNLYELWSPSEDKSLFADILSVLAMTYSDTEPRGTLRYRLLAASLRPPTSPLADPGDWGHEYVRHLAAELGEEYSLREQTEVPKAAPEVGAAGLDSETDDKDGEKVKPQIPLSVGTLEDLHDLALVCAKFLLEHNAEPDAVDLLEELEAIDRIVNLVDANTYSRVAAYMIACVNLLPPQDDVAFLKTAHMIYEKHQRFPEALSLAIRLNDPDLIRKDFHAPGNPQMKRQLAYILARAQVPHHWLQPATTDDDGDEPSEELPEDLQEILYNSRLSTHFKQFGQELGVQDPKSLEDVYKSHLETSRSSTVNVDSARGNLAGTFVNAFVNAGFGNDKLMVDAEEGNSWIYKNKDHGMLSAAASLGLSLLWDADIGLSHVDKYTYSSEEYIKAGAFLATGILNTGVRSEADAALALLGEHISNKSVPLRTSAIIGLGFAYAGSHREDILALLIPLISDDEISMEIASMAALAVGLIFVGSENGEAALVILQTLMERDDRALDEKWTRFLGLGLALLYVGVQASDSYDATIETLKAIPHQASKQIQVLVEMCAFAGTGNVLRVQTMLQQCGEHLNAKDAAADSEQETEKKKAEPKQDDTFQAFAVLGIALVAMGEDIGAEMSLRQFNHLMHYGDPVIRKSVPLALGLVSASNPQLPILDILSKYSHDNDLAVALNAIFAMGLVGAGTNNARLAQMLRQLAGYYHKEPDCLFMVRIAQGLVHMGKGTIGINPFYLDRAILNKPAVAGLLATLTAFTDAKAFVLDKYHWMLYFLVPAMYPRFLITLDEDLEPKPVTVRVGTAVDVVGQAGKPRTISGFQTYQTPVRLATTERAELATEEYIPFASVLEGFVLLQKNPGWEEKMEL</sequence>
<dbReference type="InterPro" id="IPR016024">
    <property type="entry name" value="ARM-type_fold"/>
</dbReference>
<evidence type="ECO:0000256" key="4">
    <source>
        <dbReference type="ARBA" id="ARBA00057191"/>
    </source>
</evidence>
<evidence type="ECO:0000259" key="8">
    <source>
        <dbReference type="Pfam" id="PF18051"/>
    </source>
</evidence>
<feature type="compositionally biased region" description="Basic and acidic residues" evidence="6">
    <location>
        <begin position="15"/>
        <end position="35"/>
    </location>
</feature>
<dbReference type="PANTHER" id="PTHR10943">
    <property type="entry name" value="26S PROTEASOME NON-ATPASE REGULATORY SUBUNIT"/>
    <property type="match status" value="1"/>
</dbReference>
<reference evidence="9" key="2">
    <citation type="journal article" date="2020" name="Nat. Commun.">
        <title>Large-scale genome sequencing of mycorrhizal fungi provides insights into the early evolution of symbiotic traits.</title>
        <authorList>
            <person name="Miyauchi S."/>
            <person name="Kiss E."/>
            <person name="Kuo A."/>
            <person name="Drula E."/>
            <person name="Kohler A."/>
            <person name="Sanchez-Garcia M."/>
            <person name="Morin E."/>
            <person name="Andreopoulos B."/>
            <person name="Barry K.W."/>
            <person name="Bonito G."/>
            <person name="Buee M."/>
            <person name="Carver A."/>
            <person name="Chen C."/>
            <person name="Cichocki N."/>
            <person name="Clum A."/>
            <person name="Culley D."/>
            <person name="Crous P.W."/>
            <person name="Fauchery L."/>
            <person name="Girlanda M."/>
            <person name="Hayes R.D."/>
            <person name="Keri Z."/>
            <person name="LaButti K."/>
            <person name="Lipzen A."/>
            <person name="Lombard V."/>
            <person name="Magnuson J."/>
            <person name="Maillard F."/>
            <person name="Murat C."/>
            <person name="Nolan M."/>
            <person name="Ohm R.A."/>
            <person name="Pangilinan J."/>
            <person name="Pereira M.F."/>
            <person name="Perotto S."/>
            <person name="Peter M."/>
            <person name="Pfister S."/>
            <person name="Riley R."/>
            <person name="Sitrit Y."/>
            <person name="Stielow J.B."/>
            <person name="Szollosi G."/>
            <person name="Zifcakova L."/>
            <person name="Stursova M."/>
            <person name="Spatafora J.W."/>
            <person name="Tedersoo L."/>
            <person name="Vaario L.M."/>
            <person name="Yamada A."/>
            <person name="Yan M."/>
            <person name="Wang P."/>
            <person name="Xu J."/>
            <person name="Bruns T."/>
            <person name="Baldrian P."/>
            <person name="Vilgalys R."/>
            <person name="Dunand C."/>
            <person name="Henrissat B."/>
            <person name="Grigoriev I.V."/>
            <person name="Hibbett D."/>
            <person name="Nagy L.G."/>
            <person name="Martin F.M."/>
        </authorList>
    </citation>
    <scope>NUCLEOTIDE SEQUENCE</scope>
    <source>
        <strain evidence="9">Prilba</strain>
    </source>
</reference>
<keyword evidence="10" id="KW-1185">Reference proteome</keyword>
<dbReference type="AlphaFoldDB" id="A0A9P5T9L6"/>
<dbReference type="PIRSF" id="PIRSF015965">
    <property type="entry name" value="26S_Psome_Rpn1"/>
    <property type="match status" value="1"/>
</dbReference>
<dbReference type="Pfam" id="PF18051">
    <property type="entry name" value="RPN1_C"/>
    <property type="match status" value="1"/>
</dbReference>
<evidence type="ECO:0000313" key="10">
    <source>
        <dbReference type="Proteomes" id="UP000759537"/>
    </source>
</evidence>
<dbReference type="InterPro" id="IPR016643">
    <property type="entry name" value="26S_Psome_Rpn1"/>
</dbReference>
<feature type="domain" description="RPN1 N-terminal" evidence="7">
    <location>
        <begin position="52"/>
        <end position="403"/>
    </location>
</feature>
<dbReference type="Proteomes" id="UP000759537">
    <property type="component" value="Unassembled WGS sequence"/>
</dbReference>
<keyword evidence="2" id="KW-0677">Repeat</keyword>
<dbReference type="PANTHER" id="PTHR10943:SF1">
    <property type="entry name" value="26S PROTEASOME NON-ATPASE REGULATORY SUBUNIT 2"/>
    <property type="match status" value="1"/>
</dbReference>
<dbReference type="GO" id="GO:0008540">
    <property type="term" value="C:proteasome regulatory particle, base subcomplex"/>
    <property type="evidence" value="ECO:0007669"/>
    <property type="project" value="UniProtKB-UniRule"/>
</dbReference>
<feature type="domain" description="26S proteasome non-ATPase regulatory subunit RPN1 C-terminal" evidence="8">
    <location>
        <begin position="901"/>
        <end position="954"/>
    </location>
</feature>
<comment type="caution">
    <text evidence="9">The sequence shown here is derived from an EMBL/GenBank/DDBJ whole genome shotgun (WGS) entry which is preliminary data.</text>
</comment>
<comment type="similarity">
    <text evidence="1 5">Belongs to the proteasome subunit S2 family.</text>
</comment>
<dbReference type="InterPro" id="IPR011989">
    <property type="entry name" value="ARM-like"/>
</dbReference>
<accession>A0A9P5T9L6</accession>
<dbReference type="EMBL" id="WHVB01000008">
    <property type="protein sequence ID" value="KAF8480256.1"/>
    <property type="molecule type" value="Genomic_DNA"/>
</dbReference>
<comment type="function">
    <text evidence="4 5">Acts as a regulatory subunit of the 26 proteasome which is involved in the ATP-dependent degradation of ubiquitinated proteins.</text>
</comment>
<feature type="compositionally biased region" description="Acidic residues" evidence="6">
    <location>
        <begin position="36"/>
        <end position="45"/>
    </location>
</feature>
<evidence type="ECO:0000259" key="7">
    <source>
        <dbReference type="Pfam" id="PF17781"/>
    </source>
</evidence>
<keyword evidence="3 5" id="KW-0647">Proteasome</keyword>
<feature type="region of interest" description="Disordered" evidence="6">
    <location>
        <begin position="1"/>
        <end position="46"/>
    </location>
</feature>
<proteinExistence type="inferred from homology"/>
<dbReference type="InterPro" id="IPR040892">
    <property type="entry name" value="RPN1_N"/>
</dbReference>
<feature type="region of interest" description="Disordered" evidence="6">
    <location>
        <begin position="179"/>
        <end position="209"/>
    </location>
</feature>
<evidence type="ECO:0000256" key="3">
    <source>
        <dbReference type="ARBA" id="ARBA00022942"/>
    </source>
</evidence>
<reference evidence="9" key="1">
    <citation type="submission" date="2019-10" db="EMBL/GenBank/DDBJ databases">
        <authorList>
            <consortium name="DOE Joint Genome Institute"/>
            <person name="Kuo A."/>
            <person name="Miyauchi S."/>
            <person name="Kiss E."/>
            <person name="Drula E."/>
            <person name="Kohler A."/>
            <person name="Sanchez-Garcia M."/>
            <person name="Andreopoulos B."/>
            <person name="Barry K.W."/>
            <person name="Bonito G."/>
            <person name="Buee M."/>
            <person name="Carver A."/>
            <person name="Chen C."/>
            <person name="Cichocki N."/>
            <person name="Clum A."/>
            <person name="Culley D."/>
            <person name="Crous P.W."/>
            <person name="Fauchery L."/>
            <person name="Girlanda M."/>
            <person name="Hayes R."/>
            <person name="Keri Z."/>
            <person name="LaButti K."/>
            <person name="Lipzen A."/>
            <person name="Lombard V."/>
            <person name="Magnuson J."/>
            <person name="Maillard F."/>
            <person name="Morin E."/>
            <person name="Murat C."/>
            <person name="Nolan M."/>
            <person name="Ohm R."/>
            <person name="Pangilinan J."/>
            <person name="Pereira M."/>
            <person name="Perotto S."/>
            <person name="Peter M."/>
            <person name="Riley R."/>
            <person name="Sitrit Y."/>
            <person name="Stielow B."/>
            <person name="Szollosi G."/>
            <person name="Zifcakova L."/>
            <person name="Stursova M."/>
            <person name="Spatafora J.W."/>
            <person name="Tedersoo L."/>
            <person name="Vaario L.-M."/>
            <person name="Yamada A."/>
            <person name="Yan M."/>
            <person name="Wang P."/>
            <person name="Xu J."/>
            <person name="Bruns T."/>
            <person name="Baldrian P."/>
            <person name="Vilgalys R."/>
            <person name="Henrissat B."/>
            <person name="Grigoriev I.V."/>
            <person name="Hibbett D."/>
            <person name="Nagy L.G."/>
            <person name="Martin F.M."/>
        </authorList>
    </citation>
    <scope>NUCLEOTIDE SEQUENCE</scope>
    <source>
        <strain evidence="9">Prilba</strain>
    </source>
</reference>
<dbReference type="GO" id="GO:0005634">
    <property type="term" value="C:nucleus"/>
    <property type="evidence" value="ECO:0007669"/>
    <property type="project" value="TreeGrafter"/>
</dbReference>
<dbReference type="GO" id="GO:0030234">
    <property type="term" value="F:enzyme regulator activity"/>
    <property type="evidence" value="ECO:0007669"/>
    <property type="project" value="UniProtKB-UniRule"/>
</dbReference>
<dbReference type="Gene3D" id="1.25.10.10">
    <property type="entry name" value="Leucine-rich Repeat Variant"/>
    <property type="match status" value="1"/>
</dbReference>
<gene>
    <name evidence="9" type="ORF">DFH94DRAFT_741536</name>
</gene>
<dbReference type="GO" id="GO:0034515">
    <property type="term" value="C:proteasome storage granule"/>
    <property type="evidence" value="ECO:0007669"/>
    <property type="project" value="TreeGrafter"/>
</dbReference>
<evidence type="ECO:0000256" key="2">
    <source>
        <dbReference type="ARBA" id="ARBA00022737"/>
    </source>
</evidence>
<dbReference type="OrthoDB" id="10252509at2759"/>
<dbReference type="InterPro" id="IPR041433">
    <property type="entry name" value="RPN1_C"/>
</dbReference>